<reference evidence="7" key="2">
    <citation type="journal article" date="2023" name="Science">
        <title>Genomic signatures of disease resistance in endangered staghorn corals.</title>
        <authorList>
            <person name="Vollmer S.V."/>
            <person name="Selwyn J.D."/>
            <person name="Despard B.A."/>
            <person name="Roesel C.L."/>
        </authorList>
    </citation>
    <scope>NUCLEOTIDE SEQUENCE</scope>
    <source>
        <strain evidence="7">K2</strain>
    </source>
</reference>
<dbReference type="AlphaFoldDB" id="A0AAD9V8B6"/>
<protein>
    <submittedName>
        <fullName evidence="7">TNF receptor-associated factor 5</fullName>
    </submittedName>
</protein>
<evidence type="ECO:0000256" key="2">
    <source>
        <dbReference type="ARBA" id="ARBA00022771"/>
    </source>
</evidence>
<evidence type="ECO:0000259" key="5">
    <source>
        <dbReference type="PROSITE" id="PS50089"/>
    </source>
</evidence>
<name>A0AAD9V8B6_ACRCE</name>
<evidence type="ECO:0000313" key="8">
    <source>
        <dbReference type="Proteomes" id="UP001249851"/>
    </source>
</evidence>
<organism evidence="7 8">
    <name type="scientific">Acropora cervicornis</name>
    <name type="common">Staghorn coral</name>
    <dbReference type="NCBI Taxonomy" id="6130"/>
    <lineage>
        <taxon>Eukaryota</taxon>
        <taxon>Metazoa</taxon>
        <taxon>Cnidaria</taxon>
        <taxon>Anthozoa</taxon>
        <taxon>Hexacorallia</taxon>
        <taxon>Scleractinia</taxon>
        <taxon>Astrocoeniina</taxon>
        <taxon>Acroporidae</taxon>
        <taxon>Acropora</taxon>
    </lineage>
</organism>
<evidence type="ECO:0000313" key="7">
    <source>
        <dbReference type="EMBL" id="KAK2565021.1"/>
    </source>
</evidence>
<dbReference type="PROSITE" id="PS50089">
    <property type="entry name" value="ZF_RING_2"/>
    <property type="match status" value="1"/>
</dbReference>
<reference evidence="7" key="1">
    <citation type="journal article" date="2023" name="G3 (Bethesda)">
        <title>Whole genome assembly and annotation of the endangered Caribbean coral Acropora cervicornis.</title>
        <authorList>
            <person name="Selwyn J.D."/>
            <person name="Vollmer S.V."/>
        </authorList>
    </citation>
    <scope>NUCLEOTIDE SEQUENCE</scope>
    <source>
        <strain evidence="7">K2</strain>
    </source>
</reference>
<feature type="domain" description="TRAF-type" evidence="6">
    <location>
        <begin position="156"/>
        <end position="204"/>
    </location>
</feature>
<keyword evidence="3 4" id="KW-0862">Zinc</keyword>
<dbReference type="InterPro" id="IPR017907">
    <property type="entry name" value="Znf_RING_CS"/>
</dbReference>
<sequence>MSFYSPPRKISDYISYDEEVPAEFLCDVCAKPVIDAQVATPCGHTFCGHCVEMFQQTAGPIPCAMCRQLVVKFCRNIFANKVLATIQGKCLVCNDEFDLGTAKDHVKHCPQMEMTCSLCKETIKRIDQLVHANACPMKEITCACGEIFPQKNQNEHKELSCSFKRIDCPLNCQDSVQRYLLPSHTLKCTAVVNQCPTKGCGARVRRCNLLAHLEESKDRHYNLLLEEKKNILWEVNEVPWSKVTSKRIGQVGVVKWTISSTPTNNQVICSPPFQKLDISWRFVCTKRGDRSEYALEYTQGVSSIHLALSFVVEHQDGSRHVHNIPHVKLKEGEQVFIMKRGTPHSLTAKIELLEPALA</sequence>
<dbReference type="Pfam" id="PF00097">
    <property type="entry name" value="zf-C3HC4"/>
    <property type="match status" value="1"/>
</dbReference>
<gene>
    <name evidence="7" type="ORF">P5673_011736</name>
</gene>
<feature type="domain" description="RING-type" evidence="5">
    <location>
        <begin position="26"/>
        <end position="67"/>
    </location>
</feature>
<keyword evidence="1 4" id="KW-0479">Metal-binding</keyword>
<proteinExistence type="predicted"/>
<accession>A0AAD9V8B6</accession>
<keyword evidence="8" id="KW-1185">Reference proteome</keyword>
<dbReference type="InterPro" id="IPR001841">
    <property type="entry name" value="Znf_RING"/>
</dbReference>
<dbReference type="EMBL" id="JARQWQ010000021">
    <property type="protein sequence ID" value="KAK2565021.1"/>
    <property type="molecule type" value="Genomic_DNA"/>
</dbReference>
<dbReference type="SUPFAM" id="SSF57850">
    <property type="entry name" value="RING/U-box"/>
    <property type="match status" value="1"/>
</dbReference>
<keyword evidence="7" id="KW-0675">Receptor</keyword>
<feature type="zinc finger region" description="TRAF-type" evidence="4">
    <location>
        <begin position="156"/>
        <end position="204"/>
    </location>
</feature>
<dbReference type="PROSITE" id="PS50145">
    <property type="entry name" value="ZF_TRAF"/>
    <property type="match status" value="1"/>
</dbReference>
<evidence type="ECO:0000259" key="6">
    <source>
        <dbReference type="PROSITE" id="PS50145"/>
    </source>
</evidence>
<dbReference type="PROSITE" id="PS00518">
    <property type="entry name" value="ZF_RING_1"/>
    <property type="match status" value="1"/>
</dbReference>
<comment type="caution">
    <text evidence="7">The sequence shown here is derived from an EMBL/GenBank/DDBJ whole genome shotgun (WGS) entry which is preliminary data.</text>
</comment>
<dbReference type="Pfam" id="PF02176">
    <property type="entry name" value="zf-TRAF"/>
    <property type="match status" value="1"/>
</dbReference>
<dbReference type="InterPro" id="IPR001293">
    <property type="entry name" value="Znf_TRAF"/>
</dbReference>
<dbReference type="GO" id="GO:0008270">
    <property type="term" value="F:zinc ion binding"/>
    <property type="evidence" value="ECO:0007669"/>
    <property type="project" value="UniProtKB-KW"/>
</dbReference>
<evidence type="ECO:0000256" key="1">
    <source>
        <dbReference type="ARBA" id="ARBA00022723"/>
    </source>
</evidence>
<evidence type="ECO:0000256" key="3">
    <source>
        <dbReference type="ARBA" id="ARBA00022833"/>
    </source>
</evidence>
<dbReference type="InterPro" id="IPR018957">
    <property type="entry name" value="Znf_C3HC4_RING-type"/>
</dbReference>
<dbReference type="Gene3D" id="3.30.40.10">
    <property type="entry name" value="Zinc/RING finger domain, C3HC4 (zinc finger)"/>
    <property type="match status" value="3"/>
</dbReference>
<keyword evidence="2 4" id="KW-0863">Zinc-finger</keyword>
<dbReference type="PANTHER" id="PTHR10131">
    <property type="entry name" value="TNF RECEPTOR ASSOCIATED FACTOR"/>
    <property type="match status" value="1"/>
</dbReference>
<dbReference type="InterPro" id="IPR013083">
    <property type="entry name" value="Znf_RING/FYVE/PHD"/>
</dbReference>
<dbReference type="PANTHER" id="PTHR10131:SF94">
    <property type="entry name" value="TNF RECEPTOR-ASSOCIATED FACTOR 4"/>
    <property type="match status" value="1"/>
</dbReference>
<dbReference type="Proteomes" id="UP001249851">
    <property type="component" value="Unassembled WGS sequence"/>
</dbReference>
<evidence type="ECO:0000256" key="4">
    <source>
        <dbReference type="PROSITE-ProRule" id="PRU00207"/>
    </source>
</evidence>